<dbReference type="RefSeq" id="WP_153972683.1">
    <property type="nucleotide sequence ID" value="NZ_JACRWE010000009.1"/>
</dbReference>
<keyword evidence="1" id="KW-0472">Membrane</keyword>
<organism evidence="2 3">
    <name type="scientific">Romboutsia faecis</name>
    <dbReference type="NCBI Taxonomy" id="2764597"/>
    <lineage>
        <taxon>Bacteria</taxon>
        <taxon>Bacillati</taxon>
        <taxon>Bacillota</taxon>
        <taxon>Clostridia</taxon>
        <taxon>Peptostreptococcales</taxon>
        <taxon>Peptostreptococcaceae</taxon>
        <taxon>Romboutsia</taxon>
    </lineage>
</organism>
<protein>
    <submittedName>
        <fullName evidence="2">Uncharacterized protein</fullName>
    </submittedName>
</protein>
<keyword evidence="1" id="KW-1133">Transmembrane helix</keyword>
<feature type="transmembrane region" description="Helical" evidence="1">
    <location>
        <begin position="12"/>
        <end position="31"/>
    </location>
</feature>
<reference evidence="2 3" key="1">
    <citation type="submission" date="2020-08" db="EMBL/GenBank/DDBJ databases">
        <authorList>
            <person name="Liu C."/>
            <person name="Sun Q."/>
        </authorList>
    </citation>
    <scope>NUCLEOTIDE SEQUENCE [LARGE SCALE GENOMIC DNA]</scope>
    <source>
        <strain evidence="2 3">NSJ-18</strain>
    </source>
</reference>
<comment type="caution">
    <text evidence="2">The sequence shown here is derived from an EMBL/GenBank/DDBJ whole genome shotgun (WGS) entry which is preliminary data.</text>
</comment>
<dbReference type="Proteomes" id="UP000609849">
    <property type="component" value="Unassembled WGS sequence"/>
</dbReference>
<dbReference type="EMBL" id="JACRWE010000009">
    <property type="protein sequence ID" value="MBC5998000.1"/>
    <property type="molecule type" value="Genomic_DNA"/>
</dbReference>
<evidence type="ECO:0000256" key="1">
    <source>
        <dbReference type="SAM" id="Phobius"/>
    </source>
</evidence>
<keyword evidence="3" id="KW-1185">Reference proteome</keyword>
<sequence>MAKKRKIKKSAILPLSLLIFFALYFLSFWWFSKEQGNAQKVEVNTQEQKEDTRSLLTQLRYKKKIYLSDGTVSNIRVEEDYWDELDYILAELKEVRTPESYKEVYSGYSDDGIKFSTDLNYLRIYTVNQESYYKIPVDSKEEFTNVLNKSIYTSFGFITQYKNWESVSITYGEKTKKIHKWKYDDLSYKMASKRIVGKVQPEKSKERSEYNFTIAIKIKGQDITVETMGEDYVKITSHKLQSYYEVHNALYEYIKNDIFKIK</sequence>
<accession>A0ABR7JT03</accession>
<evidence type="ECO:0000313" key="2">
    <source>
        <dbReference type="EMBL" id="MBC5998000.1"/>
    </source>
</evidence>
<gene>
    <name evidence="2" type="ORF">H8923_14660</name>
</gene>
<keyword evidence="1" id="KW-0812">Transmembrane</keyword>
<name>A0ABR7JT03_9FIRM</name>
<evidence type="ECO:0000313" key="3">
    <source>
        <dbReference type="Proteomes" id="UP000609849"/>
    </source>
</evidence>
<proteinExistence type="predicted"/>